<dbReference type="InterPro" id="IPR054187">
    <property type="entry name" value="DUF6892"/>
</dbReference>
<dbReference type="AlphaFoldDB" id="A0A7T3ZYI9"/>
<dbReference type="Proteomes" id="UP000595374">
    <property type="component" value="Chromosome"/>
</dbReference>
<sequence length="90" mass="10136">MIPSVRTWFRRLPVSAALVENIEHLVLDGGNDICLQLIPQWDGEDESFDIRSLKDDDVAPFTRLRSVDDVGGFLAPRARKTLEDRGITVT</sequence>
<dbReference type="Pfam" id="PF21832">
    <property type="entry name" value="DUF6892"/>
    <property type="match status" value="1"/>
</dbReference>
<evidence type="ECO:0000259" key="1">
    <source>
        <dbReference type="Pfam" id="PF21832"/>
    </source>
</evidence>
<dbReference type="EMBL" id="CP065989">
    <property type="protein sequence ID" value="QQB14040.1"/>
    <property type="molecule type" value="Genomic_DNA"/>
</dbReference>
<reference evidence="2 3" key="1">
    <citation type="submission" date="2020-12" db="EMBL/GenBank/DDBJ databases">
        <title>FDA dAtabase for Regulatory Grade micrObial Sequences (FDA-ARGOS): Supporting development and validation of Infectious Disease Dx tests.</title>
        <authorList>
            <person name="Sproer C."/>
            <person name="Gronow S."/>
            <person name="Severitt S."/>
            <person name="Schroder I."/>
            <person name="Tallon L."/>
            <person name="Sadzewicz L."/>
            <person name="Zhao X."/>
            <person name="Boylan J."/>
            <person name="Ott S."/>
            <person name="Bowen H."/>
            <person name="Vavikolanu K."/>
            <person name="Mehta A."/>
            <person name="Aluvathingal J."/>
            <person name="Nadendla S."/>
            <person name="Lowell S."/>
            <person name="Myers T."/>
            <person name="Yan Y."/>
            <person name="Sichtig H."/>
        </authorList>
    </citation>
    <scope>NUCLEOTIDE SEQUENCE [LARGE SCALE GENOMIC DNA]</scope>
    <source>
        <strain evidence="2 3">FDAARGOS_990</strain>
    </source>
</reference>
<organism evidence="2 3">
    <name type="scientific">Brevibacterium casei</name>
    <dbReference type="NCBI Taxonomy" id="33889"/>
    <lineage>
        <taxon>Bacteria</taxon>
        <taxon>Bacillati</taxon>
        <taxon>Actinomycetota</taxon>
        <taxon>Actinomycetes</taxon>
        <taxon>Micrococcales</taxon>
        <taxon>Brevibacteriaceae</taxon>
        <taxon>Brevibacterium</taxon>
    </lineage>
</organism>
<feature type="domain" description="DUF6892" evidence="1">
    <location>
        <begin position="1"/>
        <end position="89"/>
    </location>
</feature>
<evidence type="ECO:0000313" key="3">
    <source>
        <dbReference type="Proteomes" id="UP000595374"/>
    </source>
</evidence>
<name>A0A7T3ZYI9_9MICO</name>
<protein>
    <recommendedName>
        <fullName evidence="1">DUF6892 domain-containing protein</fullName>
    </recommendedName>
</protein>
<accession>A0A7T3ZYI9</accession>
<gene>
    <name evidence="2" type="ORF">I6H47_14885</name>
</gene>
<evidence type="ECO:0000313" key="2">
    <source>
        <dbReference type="EMBL" id="QQB14040.1"/>
    </source>
</evidence>
<proteinExistence type="predicted"/>